<gene>
    <name evidence="2" type="ordered locus">BBR47_11160</name>
</gene>
<reference evidence="2 3" key="1">
    <citation type="submission" date="2005-03" db="EMBL/GenBank/DDBJ databases">
        <title>Brevibacillus brevis strain 47, complete genome.</title>
        <authorList>
            <person name="Hosoyama A."/>
            <person name="Yamada R."/>
            <person name="Hongo Y."/>
            <person name="Terui Y."/>
            <person name="Ankai A."/>
            <person name="Masuyama W."/>
            <person name="Sekiguchi M."/>
            <person name="Takeda T."/>
            <person name="Asano K."/>
            <person name="Ohji S."/>
            <person name="Ichikawa N."/>
            <person name="Narita S."/>
            <person name="Aoki N."/>
            <person name="Miura H."/>
            <person name="Matsushita S."/>
            <person name="Sekigawa T."/>
            <person name="Yamagata H."/>
            <person name="Yoshikawa H."/>
            <person name="Udaka S."/>
            <person name="Tanikawa S."/>
            <person name="Fujita N."/>
        </authorList>
    </citation>
    <scope>NUCLEOTIDE SEQUENCE [LARGE SCALE GENOMIC DNA]</scope>
    <source>
        <strain evidence="3">47 / JCM 6285 / NBRC 100599</strain>
    </source>
</reference>
<protein>
    <submittedName>
        <fullName evidence="2">Uncharacterized protein</fullName>
    </submittedName>
</protein>
<evidence type="ECO:0000313" key="2">
    <source>
        <dbReference type="EMBL" id="BAH42093.1"/>
    </source>
</evidence>
<evidence type="ECO:0000313" key="3">
    <source>
        <dbReference type="Proteomes" id="UP000001877"/>
    </source>
</evidence>
<feature type="compositionally biased region" description="Basic and acidic residues" evidence="1">
    <location>
        <begin position="1"/>
        <end position="11"/>
    </location>
</feature>
<sequence>MTDRTSQEKPDMGYNGSNMHGYSLTPKEGTLNQTAKSATENKENRDKE</sequence>
<dbReference type="KEGG" id="bbe:BBR47_11160"/>
<dbReference type="AlphaFoldDB" id="C0Z6D6"/>
<accession>C0Z6D6</accession>
<dbReference type="RefSeq" id="WP_012684844.1">
    <property type="nucleotide sequence ID" value="NC_012491.1"/>
</dbReference>
<organism evidence="2 3">
    <name type="scientific">Brevibacillus brevis (strain 47 / JCM 6285 / NBRC 100599)</name>
    <dbReference type="NCBI Taxonomy" id="358681"/>
    <lineage>
        <taxon>Bacteria</taxon>
        <taxon>Bacillati</taxon>
        <taxon>Bacillota</taxon>
        <taxon>Bacilli</taxon>
        <taxon>Bacillales</taxon>
        <taxon>Paenibacillaceae</taxon>
        <taxon>Brevibacillus</taxon>
    </lineage>
</organism>
<feature type="compositionally biased region" description="Basic and acidic residues" evidence="1">
    <location>
        <begin position="39"/>
        <end position="48"/>
    </location>
</feature>
<dbReference type="STRING" id="358681.BBR47_11160"/>
<name>C0Z6D6_BREBN</name>
<dbReference type="HOGENOM" id="CLU_3150198_0_0_9"/>
<dbReference type="EMBL" id="AP008955">
    <property type="protein sequence ID" value="BAH42093.1"/>
    <property type="molecule type" value="Genomic_DNA"/>
</dbReference>
<feature type="region of interest" description="Disordered" evidence="1">
    <location>
        <begin position="1"/>
        <end position="48"/>
    </location>
</feature>
<proteinExistence type="predicted"/>
<keyword evidence="3" id="KW-1185">Reference proteome</keyword>
<dbReference type="Proteomes" id="UP000001877">
    <property type="component" value="Chromosome"/>
</dbReference>
<evidence type="ECO:0000256" key="1">
    <source>
        <dbReference type="SAM" id="MobiDB-lite"/>
    </source>
</evidence>